<feature type="chain" id="PRO_5040945871" evidence="1">
    <location>
        <begin position="16"/>
        <end position="337"/>
    </location>
</feature>
<proteinExistence type="predicted"/>
<evidence type="ECO:0000256" key="1">
    <source>
        <dbReference type="SAM" id="SignalP"/>
    </source>
</evidence>
<dbReference type="KEGG" id="amus:LMH87_000003"/>
<dbReference type="EMBL" id="JAJHUN010000007">
    <property type="protein sequence ID" value="KAJ4154723.1"/>
    <property type="molecule type" value="Genomic_DNA"/>
</dbReference>
<evidence type="ECO:0000313" key="3">
    <source>
        <dbReference type="Proteomes" id="UP001144673"/>
    </source>
</evidence>
<feature type="signal peptide" evidence="1">
    <location>
        <begin position="1"/>
        <end position="15"/>
    </location>
</feature>
<protein>
    <submittedName>
        <fullName evidence="2">Uncharacterized protein</fullName>
    </submittedName>
</protein>
<dbReference type="RefSeq" id="XP_056054847.1">
    <property type="nucleotide sequence ID" value="XM_056197837.1"/>
</dbReference>
<evidence type="ECO:0000313" key="2">
    <source>
        <dbReference type="EMBL" id="KAJ4154723.1"/>
    </source>
</evidence>
<dbReference type="Proteomes" id="UP001144673">
    <property type="component" value="Chromosome 6"/>
</dbReference>
<comment type="caution">
    <text evidence="2">The sequence shown here is derived from an EMBL/GenBank/DDBJ whole genome shotgun (WGS) entry which is preliminary data.</text>
</comment>
<reference evidence="2" key="1">
    <citation type="journal article" date="2023" name="Access Microbiol">
        <title>De-novo genome assembly for Akanthomyces muscarius, a biocontrol agent of insect agricultural pests.</title>
        <authorList>
            <person name="Erdos Z."/>
            <person name="Studholme D.J."/>
            <person name="Raymond B."/>
            <person name="Sharma M."/>
        </authorList>
    </citation>
    <scope>NUCLEOTIDE SEQUENCE</scope>
    <source>
        <strain evidence="2">Ve6</strain>
    </source>
</reference>
<keyword evidence="3" id="KW-1185">Reference proteome</keyword>
<name>A0A9W8QH25_AKAMU</name>
<gene>
    <name evidence="2" type="ORF">LMH87_000003</name>
</gene>
<keyword evidence="1" id="KW-0732">Signal</keyword>
<dbReference type="AlphaFoldDB" id="A0A9W8QH25"/>
<dbReference type="GeneID" id="80887162"/>
<sequence length="337" mass="38182">MRILLFLALATAVVALFDAIIWEAEGFYKAYLMERMLYPEEEHKWVICPECKSGITTDAFRAELRALGLPENTANIAEFISTIGTQQLAHFGHPHGGILEARWKTMNYRMIDLLEEMRRLRQELDVYTFLFSGQRLLKSDLLPESVIAKGEIDLPTMQDLVMKRVEQCRQAAKGLVLGAIERLVSERIDALIVENMYRNSDQARFKRAWYASELSIGPPPKRFDVITTPEHVVFPDGTVPQPDPLNRRPGIETWDAIDQDATLAQGGHSPLAVARRKADAKKASGYGKSTKSSPVAQDHQAVIEKNLESIKWHQKPPGEYFACRKKGSKRSFLLINY</sequence>
<organism evidence="2 3">
    <name type="scientific">Akanthomyces muscarius</name>
    <name type="common">Entomopathogenic fungus</name>
    <name type="synonym">Lecanicillium muscarium</name>
    <dbReference type="NCBI Taxonomy" id="2231603"/>
    <lineage>
        <taxon>Eukaryota</taxon>
        <taxon>Fungi</taxon>
        <taxon>Dikarya</taxon>
        <taxon>Ascomycota</taxon>
        <taxon>Pezizomycotina</taxon>
        <taxon>Sordariomycetes</taxon>
        <taxon>Hypocreomycetidae</taxon>
        <taxon>Hypocreales</taxon>
        <taxon>Cordycipitaceae</taxon>
        <taxon>Akanthomyces</taxon>
    </lineage>
</organism>
<accession>A0A9W8QH25</accession>